<dbReference type="PATRIC" id="fig|762376.5.peg.2511"/>
<dbReference type="NCBIfam" id="NF006771">
    <property type="entry name" value="PRK09290.1-5"/>
    <property type="match status" value="1"/>
</dbReference>
<dbReference type="SUPFAM" id="SSF53187">
    <property type="entry name" value="Zn-dependent exopeptidases"/>
    <property type="match status" value="1"/>
</dbReference>
<evidence type="ECO:0000256" key="2">
    <source>
        <dbReference type="ARBA" id="ARBA00022801"/>
    </source>
</evidence>
<comment type="cofactor">
    <cofactor evidence="3">
        <name>Zn(2+)</name>
        <dbReference type="ChEBI" id="CHEBI:29105"/>
    </cofactor>
    <text evidence="3">Binds 2 Zn(2+) ions per subunit.</text>
</comment>
<organism evidence="6 7">
    <name type="scientific">Achromobacter xylosoxidans (strain A8)</name>
    <dbReference type="NCBI Taxonomy" id="762376"/>
    <lineage>
        <taxon>Bacteria</taxon>
        <taxon>Pseudomonadati</taxon>
        <taxon>Pseudomonadota</taxon>
        <taxon>Betaproteobacteria</taxon>
        <taxon>Burkholderiales</taxon>
        <taxon>Alcaligenaceae</taxon>
        <taxon>Achromobacter</taxon>
    </lineage>
</organism>
<dbReference type="SUPFAM" id="SSF55031">
    <property type="entry name" value="Bacterial exopeptidase dimerisation domain"/>
    <property type="match status" value="1"/>
</dbReference>
<feature type="binding site" evidence="3">
    <location>
        <position position="130"/>
    </location>
    <ligand>
        <name>Zn(2+)</name>
        <dbReference type="ChEBI" id="CHEBI:29105"/>
        <label>2</label>
    </ligand>
</feature>
<dbReference type="AlphaFoldDB" id="E3HNG8"/>
<dbReference type="PANTHER" id="PTHR32494">
    <property type="entry name" value="ALLANTOATE DEIMINASE-RELATED"/>
    <property type="match status" value="1"/>
</dbReference>
<feature type="binding site" evidence="3">
    <location>
        <position position="95"/>
    </location>
    <ligand>
        <name>Zn(2+)</name>
        <dbReference type="ChEBI" id="CHEBI:29105"/>
        <label>1</label>
    </ligand>
</feature>
<comment type="similarity">
    <text evidence="1">Belongs to the peptidase M20 family.</text>
</comment>
<dbReference type="InterPro" id="IPR010158">
    <property type="entry name" value="Amidase_Cbmase"/>
</dbReference>
<dbReference type="InterPro" id="IPR011650">
    <property type="entry name" value="Peptidase_M20_dimer"/>
</dbReference>
<dbReference type="EC" id="3.5.1.6" evidence="6"/>
<feature type="binding site" evidence="3">
    <location>
        <position position="194"/>
    </location>
    <ligand>
        <name>Zn(2+)</name>
        <dbReference type="ChEBI" id="CHEBI:29105"/>
        <label>1</label>
    </ligand>
</feature>
<dbReference type="OrthoDB" id="9808195at2"/>
<dbReference type="GO" id="GO:0003837">
    <property type="term" value="F:beta-ureidopropionase activity"/>
    <property type="evidence" value="ECO:0007669"/>
    <property type="project" value="UniProtKB-EC"/>
</dbReference>
<dbReference type="Gene3D" id="3.40.630.10">
    <property type="entry name" value="Zn peptidases"/>
    <property type="match status" value="1"/>
</dbReference>
<feature type="binding site" evidence="4">
    <location>
        <position position="282"/>
    </location>
    <ligand>
        <name>allantoate</name>
        <dbReference type="ChEBI" id="CHEBI:17536"/>
    </ligand>
</feature>
<reference evidence="6 7" key="1">
    <citation type="journal article" date="2011" name="J. Bacteriol.">
        <title>Complete genome sequence of the haloaromatic acid-degrading bacterium Achromobacter xylosoxidans A8.</title>
        <authorList>
            <person name="Strnad H."/>
            <person name="Ridl J."/>
            <person name="Paces J."/>
            <person name="Kolar M."/>
            <person name="Vlcek C."/>
            <person name="Paces V."/>
        </authorList>
    </citation>
    <scope>NUCLEOTIDE SEQUENCE [LARGE SCALE GENOMIC DNA]</scope>
    <source>
        <strain evidence="6 7">A8</strain>
    </source>
</reference>
<dbReference type="GO" id="GO:0016813">
    <property type="term" value="F:hydrolase activity, acting on carbon-nitrogen (but not peptide) bonds, in linear amidines"/>
    <property type="evidence" value="ECO:0007669"/>
    <property type="project" value="InterPro"/>
</dbReference>
<feature type="domain" description="Peptidase M20 dimerisation" evidence="5">
    <location>
        <begin position="216"/>
        <end position="304"/>
    </location>
</feature>
<evidence type="ECO:0000256" key="4">
    <source>
        <dbReference type="PIRSR" id="PIRSR001235-2"/>
    </source>
</evidence>
<dbReference type="Gene3D" id="3.30.70.360">
    <property type="match status" value="1"/>
</dbReference>
<keyword evidence="3" id="KW-0479">Metal-binding</keyword>
<dbReference type="EMBL" id="CP002287">
    <property type="protein sequence ID" value="ADP15833.1"/>
    <property type="molecule type" value="Genomic_DNA"/>
</dbReference>
<evidence type="ECO:0000256" key="3">
    <source>
        <dbReference type="PIRSR" id="PIRSR001235-1"/>
    </source>
</evidence>
<proteinExistence type="inferred from homology"/>
<dbReference type="HOGENOM" id="CLU_024588_6_1_4"/>
<dbReference type="Pfam" id="PF07687">
    <property type="entry name" value="M20_dimer"/>
    <property type="match status" value="1"/>
</dbReference>
<dbReference type="NCBIfam" id="TIGR01879">
    <property type="entry name" value="hydantase"/>
    <property type="match status" value="1"/>
</dbReference>
<sequence length="420" mass="44591">MSVQFPPLNAERLWARVETLSRYTLPDVPWTRRAFSPLFDEARAWLRGEFEAAGLSTRLDAGGNLVGTLAGRDPARKPIATGSHCDTVMAGGRFDGIIGVLAGIEVAHTLREQGVQLEHPFEVIDFLSEEPSDYGISCVGSRALCGQLTPDMLQARNPDGETLAAGIARIGGDPSALGAPLRGPGGTAAFVELHIEQGPVLESRGLPIGVVTNIVGIRRVQITVEGQPDHAGTTPMDIRRDALVGAARIIDAANRQASAASGNPHYVVATVGRLSMTPNAANAVPGRVELTLEMRSDSDAVLDAFPETLMAGVAGDLKALRLTASFTQLSRARPTDCTPLVMDAVQAAADQLGYVSMRLPSGAGHDAVYMAPTGPIGMIFIPCLNGRSHCPEEWIEPAQLLDGTRVLYQSVLELDRKLRA</sequence>
<dbReference type="KEGG" id="axy:AXYL_02512"/>
<dbReference type="InterPro" id="IPR002933">
    <property type="entry name" value="Peptidase_M20"/>
</dbReference>
<keyword evidence="2 6" id="KW-0378">Hydrolase</keyword>
<evidence type="ECO:0000256" key="1">
    <source>
        <dbReference type="ARBA" id="ARBA00006153"/>
    </source>
</evidence>
<dbReference type="InterPro" id="IPR036264">
    <property type="entry name" value="Bact_exopeptidase_dim_dom"/>
</dbReference>
<dbReference type="eggNOG" id="COG0624">
    <property type="taxonomic scope" value="Bacteria"/>
</dbReference>
<dbReference type="RefSeq" id="WP_013393153.1">
    <property type="nucleotide sequence ID" value="NC_014640.1"/>
</dbReference>
<dbReference type="GO" id="GO:0046872">
    <property type="term" value="F:metal ion binding"/>
    <property type="evidence" value="ECO:0007669"/>
    <property type="project" value="UniProtKB-KW"/>
</dbReference>
<dbReference type="PANTHER" id="PTHR32494:SF5">
    <property type="entry name" value="ALLANTOATE AMIDOHYDROLASE"/>
    <property type="match status" value="1"/>
</dbReference>
<dbReference type="STRING" id="762376.AXYL_02512"/>
<dbReference type="CDD" id="cd03884">
    <property type="entry name" value="M20_bAS"/>
    <property type="match status" value="1"/>
</dbReference>
<keyword evidence="3" id="KW-0862">Zinc</keyword>
<dbReference type="Proteomes" id="UP000006876">
    <property type="component" value="Chromosome"/>
</dbReference>
<dbReference type="Pfam" id="PF01546">
    <property type="entry name" value="Peptidase_M20"/>
    <property type="match status" value="1"/>
</dbReference>
<name>E3HNG8_ACHXA</name>
<evidence type="ECO:0000259" key="5">
    <source>
        <dbReference type="Pfam" id="PF07687"/>
    </source>
</evidence>
<feature type="binding site" evidence="3">
    <location>
        <position position="95"/>
    </location>
    <ligand>
        <name>Zn(2+)</name>
        <dbReference type="ChEBI" id="CHEBI:29105"/>
        <label>2</label>
    </ligand>
</feature>
<feature type="binding site" evidence="4">
    <location>
        <position position="295"/>
    </location>
    <ligand>
        <name>allantoate</name>
        <dbReference type="ChEBI" id="CHEBI:17536"/>
    </ligand>
</feature>
<protein>
    <submittedName>
        <fullName evidence="6">N-carbamoyl-L-amino acid hydrolase 2</fullName>
        <ecNumber evidence="6">3.5.1.6</ecNumber>
    </submittedName>
</protein>
<gene>
    <name evidence="6" type="ordered locus">AXYL_02512</name>
</gene>
<evidence type="ECO:0000313" key="6">
    <source>
        <dbReference type="EMBL" id="ADP15833.1"/>
    </source>
</evidence>
<dbReference type="PIRSF" id="PIRSF001235">
    <property type="entry name" value="Amidase_carbamoylase"/>
    <property type="match status" value="1"/>
</dbReference>
<accession>E3HNG8</accession>
<feature type="binding site" evidence="3">
    <location>
        <position position="389"/>
    </location>
    <ligand>
        <name>Zn(2+)</name>
        <dbReference type="ChEBI" id="CHEBI:29105"/>
        <label>2</label>
    </ligand>
</feature>
<feature type="binding site" evidence="4">
    <location>
        <position position="219"/>
    </location>
    <ligand>
        <name>allantoate</name>
        <dbReference type="ChEBI" id="CHEBI:17536"/>
    </ligand>
</feature>
<feature type="binding site" evidence="3">
    <location>
        <position position="84"/>
    </location>
    <ligand>
        <name>Zn(2+)</name>
        <dbReference type="ChEBI" id="CHEBI:29105"/>
        <label>1</label>
    </ligand>
</feature>
<evidence type="ECO:0000313" key="7">
    <source>
        <dbReference type="Proteomes" id="UP000006876"/>
    </source>
</evidence>